<accession>A0A7Y9WH84</accession>
<reference evidence="5 6" key="1">
    <citation type="submission" date="2020-07" db="EMBL/GenBank/DDBJ databases">
        <title>Exploring microbial biodiversity for novel pathways involved in the catabolism of aromatic compounds derived from lignin.</title>
        <authorList>
            <person name="Elkins J."/>
        </authorList>
    </citation>
    <scope>NUCLEOTIDE SEQUENCE [LARGE SCALE GENOMIC DNA]</scope>
    <source>
        <strain evidence="5 6">H2C3C</strain>
    </source>
</reference>
<feature type="domain" description="HTH araC/xylS-type" evidence="4">
    <location>
        <begin position="174"/>
        <end position="272"/>
    </location>
</feature>
<evidence type="ECO:0000313" key="5">
    <source>
        <dbReference type="EMBL" id="NYH20801.1"/>
    </source>
</evidence>
<evidence type="ECO:0000256" key="2">
    <source>
        <dbReference type="ARBA" id="ARBA00023125"/>
    </source>
</evidence>
<gene>
    <name evidence="5" type="ORF">GGD40_000280</name>
</gene>
<dbReference type="Pfam" id="PF12833">
    <property type="entry name" value="HTH_18"/>
    <property type="match status" value="1"/>
</dbReference>
<dbReference type="InterPro" id="IPR018060">
    <property type="entry name" value="HTH_AraC"/>
</dbReference>
<keyword evidence="3" id="KW-0804">Transcription</keyword>
<dbReference type="EMBL" id="JACCAS010000001">
    <property type="protein sequence ID" value="NYH20801.1"/>
    <property type="molecule type" value="Genomic_DNA"/>
</dbReference>
<keyword evidence="1" id="KW-0805">Transcription regulation</keyword>
<dbReference type="RefSeq" id="WP_179742570.1">
    <property type="nucleotide sequence ID" value="NZ_JACCAS010000001.1"/>
</dbReference>
<dbReference type="GO" id="GO:0043565">
    <property type="term" value="F:sequence-specific DNA binding"/>
    <property type="evidence" value="ECO:0007669"/>
    <property type="project" value="InterPro"/>
</dbReference>
<organism evidence="5 6">
    <name type="scientific">Paraburkholderia bryophila</name>
    <dbReference type="NCBI Taxonomy" id="420952"/>
    <lineage>
        <taxon>Bacteria</taxon>
        <taxon>Pseudomonadati</taxon>
        <taxon>Pseudomonadota</taxon>
        <taxon>Betaproteobacteria</taxon>
        <taxon>Burkholderiales</taxon>
        <taxon>Burkholderiaceae</taxon>
        <taxon>Paraburkholderia</taxon>
    </lineage>
</organism>
<evidence type="ECO:0000256" key="3">
    <source>
        <dbReference type="ARBA" id="ARBA00023163"/>
    </source>
</evidence>
<dbReference type="GO" id="GO:0003700">
    <property type="term" value="F:DNA-binding transcription factor activity"/>
    <property type="evidence" value="ECO:0007669"/>
    <property type="project" value="InterPro"/>
</dbReference>
<name>A0A7Y9WH84_9BURK</name>
<keyword evidence="2" id="KW-0238">DNA-binding</keyword>
<dbReference type="SUPFAM" id="SSF46689">
    <property type="entry name" value="Homeodomain-like"/>
    <property type="match status" value="2"/>
</dbReference>
<proteinExistence type="predicted"/>
<evidence type="ECO:0000313" key="6">
    <source>
        <dbReference type="Proteomes" id="UP000540929"/>
    </source>
</evidence>
<dbReference type="Gene3D" id="1.10.10.60">
    <property type="entry name" value="Homeodomain-like"/>
    <property type="match status" value="1"/>
</dbReference>
<dbReference type="AlphaFoldDB" id="A0A7Y9WH84"/>
<dbReference type="SMART" id="SM00342">
    <property type="entry name" value="HTH_ARAC"/>
    <property type="match status" value="1"/>
</dbReference>
<evidence type="ECO:0000256" key="1">
    <source>
        <dbReference type="ARBA" id="ARBA00023015"/>
    </source>
</evidence>
<dbReference type="Proteomes" id="UP000540929">
    <property type="component" value="Unassembled WGS sequence"/>
</dbReference>
<keyword evidence="6" id="KW-1185">Reference proteome</keyword>
<dbReference type="InterPro" id="IPR009057">
    <property type="entry name" value="Homeodomain-like_sf"/>
</dbReference>
<dbReference type="InterPro" id="IPR050204">
    <property type="entry name" value="AraC_XylS_family_regulators"/>
</dbReference>
<dbReference type="PROSITE" id="PS01124">
    <property type="entry name" value="HTH_ARAC_FAMILY_2"/>
    <property type="match status" value="1"/>
</dbReference>
<sequence>MNTAETPNPERISQAGRRLVIGCWGVELLPRHAYEVMYTPDQAVIGFAFESQRGHHAFSSDRVLPFFSKPNSLAYVPDGCTVFSSSQGGGEYLRVTTPRDLAGSVSVQRQFNDFIDPIAIDAAQTIRTLLLTDAPATLLLEEKLIVLAERVKSVFHGGLSAPRQARSMTSARLRQIDEIIDSTLGEDISVKLMADAVGLSEAFFIRAFKAGVGKSPHSYLIDRRLAAARVLLESSRHDLREIALAVGFSSHAHMTAAFRSRLGITPSRLRGD</sequence>
<protein>
    <submittedName>
        <fullName evidence="5">AraC family transcriptional regulator</fullName>
    </submittedName>
</protein>
<dbReference type="PANTHER" id="PTHR46796">
    <property type="entry name" value="HTH-TYPE TRANSCRIPTIONAL ACTIVATOR RHAS-RELATED"/>
    <property type="match status" value="1"/>
</dbReference>
<comment type="caution">
    <text evidence="5">The sequence shown here is derived from an EMBL/GenBank/DDBJ whole genome shotgun (WGS) entry which is preliminary data.</text>
</comment>
<evidence type="ECO:0000259" key="4">
    <source>
        <dbReference type="PROSITE" id="PS01124"/>
    </source>
</evidence>
<dbReference type="PANTHER" id="PTHR46796:SF6">
    <property type="entry name" value="ARAC SUBFAMILY"/>
    <property type="match status" value="1"/>
</dbReference>